<comment type="caution">
    <text evidence="1">The sequence shown here is derived from an EMBL/GenBank/DDBJ whole genome shotgun (WGS) entry which is preliminary data.</text>
</comment>
<keyword evidence="3" id="KW-1185">Reference proteome</keyword>
<dbReference type="Proteomes" id="UP001152797">
    <property type="component" value="Unassembled WGS sequence"/>
</dbReference>
<dbReference type="AlphaFoldDB" id="A0A9P1GCK9"/>
<protein>
    <submittedName>
        <fullName evidence="1">Uncharacterized protein</fullName>
    </submittedName>
</protein>
<proteinExistence type="predicted"/>
<sequence length="530" mass="58186">MVSPKCGHAWQPSKWAWQKVAFLVALLLSPAYVQVWRSIASEPVRARGRVGPSTRLPFLLKPKKRFVAFRVGDWLCLLHPWGLNVTLKNAAGKPLFLAEEGSAVRWVPPRAAFSSFKPTKAWVRRVLTLESVYLTELHAWARFDAIHGDPKAISRADRYERRDKSQGWPRAVRAAKTKQRLNTLIVEAASCSESSSDIALILDGSEGQTCRGLTGKLPQLHCLAPNVAPETQQALEQLDRCFSWCGRIEDFLRCDLSSLGAVRLCYLDHTGCFASRASHIEAAFRSGVLRPGSVLACTFSMRHSPVEDVASRRWLPTGRWGRWSQALALFALITVLRSCAHAVALDVVGIDLPGLNDYDLSRGACAGQMQVDFTNPAASAVEALRQGDNLRLAQAVLAWSKERCDDQLDWLRDSIAPSASRVLEACQGQVLGCAWRGGGQSRGSPHCLLGGAAAVKDRDLTALRRAARRLADSNESGATGFGADGAAGESKVDKVDTFRRCVLTYPEEMMFCMVKVTKNHPTHCMVGTRP</sequence>
<dbReference type="OrthoDB" id="436389at2759"/>
<gene>
    <name evidence="1" type="ORF">C1SCF055_LOCUS33872</name>
</gene>
<reference evidence="2" key="2">
    <citation type="submission" date="2024-04" db="EMBL/GenBank/DDBJ databases">
        <authorList>
            <person name="Chen Y."/>
            <person name="Shah S."/>
            <person name="Dougan E. K."/>
            <person name="Thang M."/>
            <person name="Chan C."/>
        </authorList>
    </citation>
    <scope>NUCLEOTIDE SEQUENCE [LARGE SCALE GENOMIC DNA]</scope>
</reference>
<organism evidence="1">
    <name type="scientific">Cladocopium goreaui</name>
    <dbReference type="NCBI Taxonomy" id="2562237"/>
    <lineage>
        <taxon>Eukaryota</taxon>
        <taxon>Sar</taxon>
        <taxon>Alveolata</taxon>
        <taxon>Dinophyceae</taxon>
        <taxon>Suessiales</taxon>
        <taxon>Symbiodiniaceae</taxon>
        <taxon>Cladocopium</taxon>
    </lineage>
</organism>
<dbReference type="EMBL" id="CAMXCT010004279">
    <property type="protein sequence ID" value="CAI4008425.1"/>
    <property type="molecule type" value="Genomic_DNA"/>
</dbReference>
<dbReference type="EMBL" id="CAMXCT020004279">
    <property type="protein sequence ID" value="CAL1161800.1"/>
    <property type="molecule type" value="Genomic_DNA"/>
</dbReference>
<reference evidence="1" key="1">
    <citation type="submission" date="2022-10" db="EMBL/GenBank/DDBJ databases">
        <authorList>
            <person name="Chen Y."/>
            <person name="Dougan E. K."/>
            <person name="Chan C."/>
            <person name="Rhodes N."/>
            <person name="Thang M."/>
        </authorList>
    </citation>
    <scope>NUCLEOTIDE SEQUENCE</scope>
</reference>
<accession>A0A9P1GCK9</accession>
<evidence type="ECO:0000313" key="1">
    <source>
        <dbReference type="EMBL" id="CAI4008425.1"/>
    </source>
</evidence>
<name>A0A9P1GCK9_9DINO</name>
<dbReference type="EMBL" id="CAMXCT030004279">
    <property type="protein sequence ID" value="CAL4795737.1"/>
    <property type="molecule type" value="Genomic_DNA"/>
</dbReference>
<evidence type="ECO:0000313" key="2">
    <source>
        <dbReference type="EMBL" id="CAL1161800.1"/>
    </source>
</evidence>
<evidence type="ECO:0000313" key="3">
    <source>
        <dbReference type="Proteomes" id="UP001152797"/>
    </source>
</evidence>